<evidence type="ECO:0000256" key="5">
    <source>
        <dbReference type="HAMAP-Rule" id="MF_00651"/>
    </source>
</evidence>
<reference evidence="7 8" key="1">
    <citation type="journal article" date="2014" name="Genome Announc.">
        <title>Draft genome sequences of eight enterohepatic helicobacter species isolated from both laboratory and wild rodents.</title>
        <authorList>
            <person name="Sheh A."/>
            <person name="Shen Z."/>
            <person name="Fox J.G."/>
        </authorList>
    </citation>
    <scope>NUCLEOTIDE SEQUENCE [LARGE SCALE GENOMIC DNA]</scope>
    <source>
        <strain evidence="7 8">MIT 01-6451</strain>
    </source>
</reference>
<dbReference type="NCBIfam" id="NF001026">
    <property type="entry name" value="PRK00109.2-2"/>
    <property type="match status" value="1"/>
</dbReference>
<evidence type="ECO:0000256" key="3">
    <source>
        <dbReference type="ARBA" id="ARBA00022722"/>
    </source>
</evidence>
<evidence type="ECO:0000313" key="7">
    <source>
        <dbReference type="EMBL" id="TLE02798.1"/>
    </source>
</evidence>
<dbReference type="InterPro" id="IPR037027">
    <property type="entry name" value="YqgF/RNaseH-like_dom_sf"/>
</dbReference>
<comment type="similarity">
    <text evidence="5">Belongs to the YqgF HJR family.</text>
</comment>
<dbReference type="Gene3D" id="3.30.420.140">
    <property type="entry name" value="YqgF/RNase H-like domain"/>
    <property type="match status" value="1"/>
</dbReference>
<dbReference type="PANTHER" id="PTHR33317:SF4">
    <property type="entry name" value="POLYNUCLEOTIDYL TRANSFERASE, RIBONUCLEASE H-LIKE SUPERFAMILY PROTEIN"/>
    <property type="match status" value="1"/>
</dbReference>
<dbReference type="GeneID" id="82320608"/>
<evidence type="ECO:0000256" key="2">
    <source>
        <dbReference type="ARBA" id="ARBA00022517"/>
    </source>
</evidence>
<dbReference type="InterPro" id="IPR012337">
    <property type="entry name" value="RNaseH-like_sf"/>
</dbReference>
<dbReference type="NCBIfam" id="TIGR00250">
    <property type="entry name" value="RNAse_H_YqgF"/>
    <property type="match status" value="1"/>
</dbReference>
<proteinExistence type="inferred from homology"/>
<protein>
    <recommendedName>
        <fullName evidence="5">Putative pre-16S rRNA nuclease</fullName>
        <ecNumber evidence="5">3.1.-.-</ecNumber>
    </recommendedName>
</protein>
<organism evidence="7 8">
    <name type="scientific">Helicobacter japonicus</name>
    <dbReference type="NCBI Taxonomy" id="425400"/>
    <lineage>
        <taxon>Bacteria</taxon>
        <taxon>Pseudomonadati</taxon>
        <taxon>Campylobacterota</taxon>
        <taxon>Epsilonproteobacteria</taxon>
        <taxon>Campylobacterales</taxon>
        <taxon>Helicobacteraceae</taxon>
        <taxon>Helicobacter</taxon>
    </lineage>
</organism>
<keyword evidence="4 5" id="KW-0378">Hydrolase</keyword>
<evidence type="ECO:0000256" key="4">
    <source>
        <dbReference type="ARBA" id="ARBA00022801"/>
    </source>
</evidence>
<keyword evidence="3 5" id="KW-0540">Nuclease</keyword>
<dbReference type="EC" id="3.1.-.-" evidence="5"/>
<dbReference type="GO" id="GO:0000967">
    <property type="term" value="P:rRNA 5'-end processing"/>
    <property type="evidence" value="ECO:0007669"/>
    <property type="project" value="UniProtKB-UniRule"/>
</dbReference>
<dbReference type="FunFam" id="3.30.420.140:FF:000013">
    <property type="entry name" value="Putative pre-16S rRNA nuclease"/>
    <property type="match status" value="1"/>
</dbReference>
<keyword evidence="2 5" id="KW-0690">Ribosome biogenesis</keyword>
<dbReference type="CDD" id="cd16964">
    <property type="entry name" value="YqgF"/>
    <property type="match status" value="1"/>
</dbReference>
<dbReference type="HAMAP" id="MF_00651">
    <property type="entry name" value="Nuclease_YqgF"/>
    <property type="match status" value="1"/>
</dbReference>
<evidence type="ECO:0000313" key="8">
    <source>
        <dbReference type="Proteomes" id="UP000029707"/>
    </source>
</evidence>
<dbReference type="AlphaFoldDB" id="A0A4U8TUQ9"/>
<dbReference type="EMBL" id="JRMQ02000002">
    <property type="protein sequence ID" value="TLE02798.1"/>
    <property type="molecule type" value="Genomic_DNA"/>
</dbReference>
<dbReference type="RefSeq" id="WP_034363642.1">
    <property type="nucleotide sequence ID" value="NZ_CAJUDB010000001.1"/>
</dbReference>
<dbReference type="STRING" id="425400.LS65_09290"/>
<evidence type="ECO:0000259" key="6">
    <source>
        <dbReference type="SMART" id="SM00732"/>
    </source>
</evidence>
<dbReference type="SMART" id="SM00732">
    <property type="entry name" value="YqgFc"/>
    <property type="match status" value="1"/>
</dbReference>
<comment type="function">
    <text evidence="5">Could be a nuclease involved in processing of the 5'-end of pre-16S rRNA.</text>
</comment>
<dbReference type="Pfam" id="PF03652">
    <property type="entry name" value="RuvX"/>
    <property type="match status" value="1"/>
</dbReference>
<dbReference type="OrthoDB" id="9796140at2"/>
<dbReference type="Proteomes" id="UP000029707">
    <property type="component" value="Unassembled WGS sequence"/>
</dbReference>
<keyword evidence="8" id="KW-1185">Reference proteome</keyword>
<dbReference type="GO" id="GO:0004518">
    <property type="term" value="F:nuclease activity"/>
    <property type="evidence" value="ECO:0007669"/>
    <property type="project" value="UniProtKB-KW"/>
</dbReference>
<dbReference type="InterPro" id="IPR006641">
    <property type="entry name" value="YqgF/RNaseH-like_dom"/>
</dbReference>
<gene>
    <name evidence="7" type="primary">ruvX</name>
    <name evidence="7" type="ORF">LS65_002415</name>
</gene>
<dbReference type="SUPFAM" id="SSF53098">
    <property type="entry name" value="Ribonuclease H-like"/>
    <property type="match status" value="1"/>
</dbReference>
<feature type="domain" description="YqgF/RNase H-like" evidence="6">
    <location>
        <begin position="3"/>
        <end position="99"/>
    </location>
</feature>
<keyword evidence="1 5" id="KW-0963">Cytoplasm</keyword>
<accession>A0A4U8TUQ9</accession>
<comment type="subcellular location">
    <subcellularLocation>
        <location evidence="5">Cytoplasm</location>
    </subcellularLocation>
</comment>
<dbReference type="GO" id="GO:0005829">
    <property type="term" value="C:cytosol"/>
    <property type="evidence" value="ECO:0007669"/>
    <property type="project" value="TreeGrafter"/>
</dbReference>
<dbReference type="InterPro" id="IPR005227">
    <property type="entry name" value="YqgF"/>
</dbReference>
<dbReference type="GO" id="GO:0016788">
    <property type="term" value="F:hydrolase activity, acting on ester bonds"/>
    <property type="evidence" value="ECO:0007669"/>
    <property type="project" value="UniProtKB-UniRule"/>
</dbReference>
<evidence type="ECO:0000256" key="1">
    <source>
        <dbReference type="ARBA" id="ARBA00022490"/>
    </source>
</evidence>
<comment type="caution">
    <text evidence="7">The sequence shown here is derived from an EMBL/GenBank/DDBJ whole genome shotgun (WGS) entry which is preliminary data.</text>
</comment>
<dbReference type="PANTHER" id="PTHR33317">
    <property type="entry name" value="POLYNUCLEOTIDYL TRANSFERASE, RIBONUCLEASE H-LIKE SUPERFAMILY PROTEIN"/>
    <property type="match status" value="1"/>
</dbReference>
<name>A0A4U8TUQ9_9HELI</name>
<sequence>MTHHILACDVGLKRIGLATLTQGIIFPLTPIIRINRNQAAKELSDVLKERDISILVVGMPSGGEAEHNDTQKRIAHFISLLHFEGQVCFVNEDYTSVNALESTLYMKRRNRTKAQKDGRIDSLSACEILQRYMQSQKS</sequence>